<dbReference type="Gene3D" id="1.10.3720.10">
    <property type="entry name" value="MetI-like"/>
    <property type="match status" value="1"/>
</dbReference>
<evidence type="ECO:0000313" key="12">
    <source>
        <dbReference type="Proteomes" id="UP000299290"/>
    </source>
</evidence>
<protein>
    <submittedName>
        <fullName evidence="11">Amino acid ABC transporter permease</fullName>
    </submittedName>
</protein>
<comment type="similarity">
    <text evidence="2">Belongs to the binding-protein-dependent transport system permease family. HisMQ subfamily.</text>
</comment>
<dbReference type="PANTHER" id="PTHR30614">
    <property type="entry name" value="MEMBRANE COMPONENT OF AMINO ACID ABC TRANSPORTER"/>
    <property type="match status" value="1"/>
</dbReference>
<accession>A0A4D4KHN9</accession>
<dbReference type="CDD" id="cd06261">
    <property type="entry name" value="TM_PBP2"/>
    <property type="match status" value="1"/>
</dbReference>
<dbReference type="AlphaFoldDB" id="A0A4D4KHN9"/>
<dbReference type="PROSITE" id="PS50928">
    <property type="entry name" value="ABC_TM1"/>
    <property type="match status" value="1"/>
</dbReference>
<evidence type="ECO:0000256" key="7">
    <source>
        <dbReference type="ARBA" id="ARBA00022989"/>
    </source>
</evidence>
<proteinExistence type="inferred from homology"/>
<dbReference type="NCBIfam" id="TIGR01726">
    <property type="entry name" value="HEQRo_perm_3TM"/>
    <property type="match status" value="1"/>
</dbReference>
<name>A0A4D4KHN9_9ACTN</name>
<comment type="subcellular location">
    <subcellularLocation>
        <location evidence="1 9">Cell membrane</location>
        <topology evidence="1 9">Multi-pass membrane protein</topology>
    </subcellularLocation>
</comment>
<evidence type="ECO:0000256" key="1">
    <source>
        <dbReference type="ARBA" id="ARBA00004651"/>
    </source>
</evidence>
<evidence type="ECO:0000256" key="9">
    <source>
        <dbReference type="RuleBase" id="RU363032"/>
    </source>
</evidence>
<evidence type="ECO:0000256" key="6">
    <source>
        <dbReference type="ARBA" id="ARBA00022970"/>
    </source>
</evidence>
<keyword evidence="4" id="KW-1003">Cell membrane</keyword>
<dbReference type="PANTHER" id="PTHR30614:SF37">
    <property type="entry name" value="AMINO-ACID ABC TRANSPORTER PERMEASE PROTEIN YHDX-RELATED"/>
    <property type="match status" value="1"/>
</dbReference>
<evidence type="ECO:0000256" key="4">
    <source>
        <dbReference type="ARBA" id="ARBA00022475"/>
    </source>
</evidence>
<keyword evidence="6" id="KW-0029">Amino-acid transport</keyword>
<dbReference type="InterPro" id="IPR000515">
    <property type="entry name" value="MetI-like"/>
</dbReference>
<evidence type="ECO:0000256" key="3">
    <source>
        <dbReference type="ARBA" id="ARBA00022448"/>
    </source>
</evidence>
<evidence type="ECO:0000256" key="8">
    <source>
        <dbReference type="ARBA" id="ARBA00023136"/>
    </source>
</evidence>
<dbReference type="SUPFAM" id="SSF161098">
    <property type="entry name" value="MetI-like"/>
    <property type="match status" value="1"/>
</dbReference>
<dbReference type="EMBL" id="BJHV01000001">
    <property type="protein sequence ID" value="GDY46290.1"/>
    <property type="molecule type" value="Genomic_DNA"/>
</dbReference>
<evidence type="ECO:0000256" key="2">
    <source>
        <dbReference type="ARBA" id="ARBA00010072"/>
    </source>
</evidence>
<dbReference type="InterPro" id="IPR035906">
    <property type="entry name" value="MetI-like_sf"/>
</dbReference>
<feature type="transmembrane region" description="Helical" evidence="9">
    <location>
        <begin position="123"/>
        <end position="142"/>
    </location>
</feature>
<evidence type="ECO:0000256" key="5">
    <source>
        <dbReference type="ARBA" id="ARBA00022692"/>
    </source>
</evidence>
<dbReference type="Proteomes" id="UP000299290">
    <property type="component" value="Unassembled WGS sequence"/>
</dbReference>
<keyword evidence="5 9" id="KW-0812">Transmembrane</keyword>
<dbReference type="GO" id="GO:0022857">
    <property type="term" value="F:transmembrane transporter activity"/>
    <property type="evidence" value="ECO:0007669"/>
    <property type="project" value="InterPro"/>
</dbReference>
<gene>
    <name evidence="11" type="ORF">SANT12839_071720</name>
</gene>
<keyword evidence="7 9" id="KW-1133">Transmembrane helix</keyword>
<feature type="transmembrane region" description="Helical" evidence="9">
    <location>
        <begin position="149"/>
        <end position="169"/>
    </location>
</feature>
<dbReference type="InterPro" id="IPR043429">
    <property type="entry name" value="ArtM/GltK/GlnP/TcyL/YhdX-like"/>
</dbReference>
<organism evidence="11 12">
    <name type="scientific">Streptomyces antimycoticus</name>
    <dbReference type="NCBI Taxonomy" id="68175"/>
    <lineage>
        <taxon>Bacteria</taxon>
        <taxon>Bacillati</taxon>
        <taxon>Actinomycetota</taxon>
        <taxon>Actinomycetes</taxon>
        <taxon>Kitasatosporales</taxon>
        <taxon>Streptomycetaceae</taxon>
        <taxon>Streptomyces</taxon>
        <taxon>Streptomyces violaceusniger group</taxon>
    </lineage>
</organism>
<feature type="transmembrane region" description="Helical" evidence="9">
    <location>
        <begin position="91"/>
        <end position="111"/>
    </location>
</feature>
<dbReference type="InterPro" id="IPR010065">
    <property type="entry name" value="AA_ABC_transptr_permease_3TM"/>
</dbReference>
<evidence type="ECO:0000259" key="10">
    <source>
        <dbReference type="PROSITE" id="PS50928"/>
    </source>
</evidence>
<keyword evidence="8 9" id="KW-0472">Membrane</keyword>
<dbReference type="Pfam" id="PF00528">
    <property type="entry name" value="BPD_transp_1"/>
    <property type="match status" value="1"/>
</dbReference>
<evidence type="ECO:0000313" key="11">
    <source>
        <dbReference type="EMBL" id="GDY46290.1"/>
    </source>
</evidence>
<feature type="domain" description="ABC transmembrane type-1" evidence="10">
    <location>
        <begin position="85"/>
        <end position="275"/>
    </location>
</feature>
<comment type="caution">
    <text evidence="11">The sequence shown here is derived from an EMBL/GenBank/DDBJ whole genome shotgun (WGS) entry which is preliminary data.</text>
</comment>
<dbReference type="GO" id="GO:0043190">
    <property type="term" value="C:ATP-binding cassette (ABC) transporter complex"/>
    <property type="evidence" value="ECO:0007669"/>
    <property type="project" value="InterPro"/>
</dbReference>
<feature type="transmembrane region" description="Helical" evidence="9">
    <location>
        <begin position="251"/>
        <end position="276"/>
    </location>
</feature>
<reference evidence="11 12" key="1">
    <citation type="journal article" date="2020" name="Int. J. Syst. Evol. Microbiol.">
        <title>Reclassification of Streptomyces castelarensis and Streptomyces sporoclivatus as later heterotypic synonyms of Streptomyces antimycoticus.</title>
        <authorList>
            <person name="Komaki H."/>
            <person name="Tamura T."/>
        </authorList>
    </citation>
    <scope>NUCLEOTIDE SEQUENCE [LARGE SCALE GENOMIC DNA]</scope>
    <source>
        <strain evidence="11 12">NBRC 12839</strain>
    </source>
</reference>
<dbReference type="Gene3D" id="3.40.190.10">
    <property type="entry name" value="Periplasmic binding protein-like II"/>
    <property type="match status" value="1"/>
</dbReference>
<keyword evidence="3 9" id="KW-0813">Transport</keyword>
<dbReference type="GO" id="GO:0006865">
    <property type="term" value="P:amino acid transport"/>
    <property type="evidence" value="ECO:0007669"/>
    <property type="project" value="UniProtKB-KW"/>
</dbReference>
<sequence>MVGRPFSKEPYGVGVPKRDNALRFALDDAIQVHERNGNWRKAYEATLGLSGVPAPKPPPSTATAPAEGPPMDVLTQNFSLYGKGFLGTVELTVYASLLALALGILMAAFRVAPVASLRAFGTAWVTVLRNTPLTLLFFAVMLGLPRFGLVLPFTVFAVIALGCYTSAFICEAVRAGINTVPVGQGEAARSLGMTFDQTLSAVVLPQAFRSVIPPIGSTLIALAKNSAIAGSFSVTELLGTYKPLNERGYSIIWSFVWIAAGYLIITLAISAIFFLLERHWGVQR</sequence>
<keyword evidence="12" id="KW-1185">Reference proteome</keyword>